<dbReference type="SMART" id="SM00833">
    <property type="entry name" value="CobW_C"/>
    <property type="match status" value="1"/>
</dbReference>
<evidence type="ECO:0000313" key="3">
    <source>
        <dbReference type="EMBL" id="NMO00613.1"/>
    </source>
</evidence>
<dbReference type="PANTHER" id="PTHR43603">
    <property type="entry name" value="COBW DOMAIN-CONTAINING PROTEIN DDB_G0274527"/>
    <property type="match status" value="1"/>
</dbReference>
<comment type="caution">
    <text evidence="3">The sequence shown here is derived from an EMBL/GenBank/DDBJ whole genome shotgun (WGS) entry which is preliminary data.</text>
</comment>
<name>A0A848KVY3_9ACTN</name>
<dbReference type="EMBL" id="JABBNB010000004">
    <property type="protein sequence ID" value="NMO00613.1"/>
    <property type="molecule type" value="Genomic_DNA"/>
</dbReference>
<proteinExistence type="predicted"/>
<accession>A0A848KVY3</accession>
<sequence>MPEFGRTPVVLVAGLDADATARTANALVVAGVTLVHHDLSRLEEGVVVATVRSVDLAGDEHATTTELVLDHGCVSCTLRAHLLPMLRRLHRRSSVESIVVQLDPAMEPERVSWAISHVVVADMPGFADAAAGADVCVRATITCVAEDSWLTAATGDEELPGAPDDDERTLAQVAVGQVRFADALVVAGCDPVLREPWESARLMAVLRRLVPRAPMMIELPQRRVTPILLAQLMTAIPPNSRRGRVSGPHDPLLSGQPPLDEDCGVRLVEFNSDRPFHPQRLHEAVDALLDGVVSAQGRLWLATHSADALWLDSAGGGLRIGSGAPWLAALEPDERSLEDPVRVAMSALRWDPVYGDRHSAVVVLVHRPDAGRIQHALRAACLTDAEMAGGPELWDTFDDPFGMAHVDPCDDIELSDPSTHPAQKGEKP</sequence>
<dbReference type="InterPro" id="IPR051927">
    <property type="entry name" value="Zn_Chap_cDPG_Synth"/>
</dbReference>
<dbReference type="Pfam" id="PF02492">
    <property type="entry name" value="cobW"/>
    <property type="match status" value="1"/>
</dbReference>
<dbReference type="Gene3D" id="3.40.50.300">
    <property type="entry name" value="P-loop containing nucleotide triphosphate hydrolases"/>
    <property type="match status" value="1"/>
</dbReference>
<keyword evidence="4" id="KW-1185">Reference proteome</keyword>
<dbReference type="Pfam" id="PF07683">
    <property type="entry name" value="CobW_C"/>
    <property type="match status" value="1"/>
</dbReference>
<organism evidence="3 4">
    <name type="scientific">Gordonia asplenii</name>
    <dbReference type="NCBI Taxonomy" id="2725283"/>
    <lineage>
        <taxon>Bacteria</taxon>
        <taxon>Bacillati</taxon>
        <taxon>Actinomycetota</taxon>
        <taxon>Actinomycetes</taxon>
        <taxon>Mycobacteriales</taxon>
        <taxon>Gordoniaceae</taxon>
        <taxon>Gordonia</taxon>
    </lineage>
</organism>
<evidence type="ECO:0000313" key="4">
    <source>
        <dbReference type="Proteomes" id="UP000550729"/>
    </source>
</evidence>
<evidence type="ECO:0000259" key="2">
    <source>
        <dbReference type="SMART" id="SM00833"/>
    </source>
</evidence>
<feature type="domain" description="CobW C-terminal" evidence="2">
    <location>
        <begin position="265"/>
        <end position="381"/>
    </location>
</feature>
<dbReference type="InterPro" id="IPR011629">
    <property type="entry name" value="CobW-like_C"/>
</dbReference>
<dbReference type="NCBIfam" id="NF047431">
    <property type="entry name" value="hiber_recruit"/>
    <property type="match status" value="1"/>
</dbReference>
<dbReference type="InterPro" id="IPR003495">
    <property type="entry name" value="CobW/HypB/UreG_nucleotide-bd"/>
</dbReference>
<dbReference type="InterPro" id="IPR027417">
    <property type="entry name" value="P-loop_NTPase"/>
</dbReference>
<protein>
    <submittedName>
        <fullName evidence="3">Cobalamin biosynthesis protein CobW</fullName>
    </submittedName>
</protein>
<dbReference type="PANTHER" id="PTHR43603:SF1">
    <property type="entry name" value="ZINC-REGULATED GTPASE METALLOPROTEIN ACTIVATOR 1"/>
    <property type="match status" value="1"/>
</dbReference>
<evidence type="ECO:0000256" key="1">
    <source>
        <dbReference type="SAM" id="MobiDB-lite"/>
    </source>
</evidence>
<dbReference type="RefSeq" id="WP_170193124.1">
    <property type="nucleotide sequence ID" value="NZ_JABBNB010000004.1"/>
</dbReference>
<gene>
    <name evidence="3" type="ORF">HH308_05210</name>
</gene>
<reference evidence="3 4" key="1">
    <citation type="submission" date="2020-04" db="EMBL/GenBank/DDBJ databases">
        <title>Gordonia sp. nov. TBRC 11910.</title>
        <authorList>
            <person name="Suriyachadkun C."/>
        </authorList>
    </citation>
    <scope>NUCLEOTIDE SEQUENCE [LARGE SCALE GENOMIC DNA]</scope>
    <source>
        <strain evidence="3 4">TBRC 11910</strain>
    </source>
</reference>
<dbReference type="Proteomes" id="UP000550729">
    <property type="component" value="Unassembled WGS sequence"/>
</dbReference>
<dbReference type="AlphaFoldDB" id="A0A848KVY3"/>
<feature type="region of interest" description="Disordered" evidence="1">
    <location>
        <begin position="239"/>
        <end position="258"/>
    </location>
</feature>